<dbReference type="Proteomes" id="UP000594967">
    <property type="component" value="Chromosome"/>
</dbReference>
<organism evidence="2 3">
    <name type="scientific">Serratia plymuthica</name>
    <dbReference type="NCBI Taxonomy" id="82996"/>
    <lineage>
        <taxon>Bacteria</taxon>
        <taxon>Pseudomonadati</taxon>
        <taxon>Pseudomonadota</taxon>
        <taxon>Gammaproteobacteria</taxon>
        <taxon>Enterobacterales</taxon>
        <taxon>Yersiniaceae</taxon>
        <taxon>Serratia</taxon>
    </lineage>
</organism>
<dbReference type="InterPro" id="IPR017939">
    <property type="entry name" value="G-Glutamylcylcotransferase"/>
</dbReference>
<dbReference type="CDD" id="cd06661">
    <property type="entry name" value="GGCT_like"/>
    <property type="match status" value="1"/>
</dbReference>
<reference evidence="2 3" key="1">
    <citation type="submission" date="2020-12" db="EMBL/GenBank/DDBJ databases">
        <title>FDA dAtabase for Regulatory Grade micrObial Sequences (FDA-ARGOS): Supporting development and validation of Infectious Disease Dx tests.</title>
        <authorList>
            <person name="Sproer C."/>
            <person name="Gronow S."/>
            <person name="Severitt S."/>
            <person name="Schroder I."/>
            <person name="Tallon L."/>
            <person name="Sadzewicz L."/>
            <person name="Zhao X."/>
            <person name="Boylan J."/>
            <person name="Ott S."/>
            <person name="Bowen H."/>
            <person name="Vavikolanu K."/>
            <person name="Mehta A."/>
            <person name="Aluvathingal J."/>
            <person name="Nadendla S."/>
            <person name="Lowell S."/>
            <person name="Myers T."/>
            <person name="Yan Y."/>
            <person name="Sichtig H."/>
        </authorList>
    </citation>
    <scope>NUCLEOTIDE SEQUENCE [LARGE SCALE GENOMIC DNA]</scope>
    <source>
        <strain evidence="2 3">FDAARGOS_907</strain>
    </source>
</reference>
<keyword evidence="3" id="KW-1185">Reference proteome</keyword>
<dbReference type="SUPFAM" id="SSF110857">
    <property type="entry name" value="Gamma-glutamyl cyclotransferase-like"/>
    <property type="match status" value="1"/>
</dbReference>
<name>A0A7T2SPB2_SERPL</name>
<dbReference type="RefSeq" id="WP_063203151.1">
    <property type="nucleotide sequence ID" value="NZ_CAMITG010000001.1"/>
</dbReference>
<dbReference type="InterPro" id="IPR036568">
    <property type="entry name" value="GGCT-like_sf"/>
</dbReference>
<gene>
    <name evidence="2" type="ORF">I6G64_16200</name>
</gene>
<evidence type="ECO:0000256" key="1">
    <source>
        <dbReference type="ARBA" id="ARBA00023239"/>
    </source>
</evidence>
<accession>A0A7T2SPB2</accession>
<keyword evidence="1" id="KW-0456">Lyase</keyword>
<dbReference type="InterPro" id="IPR013024">
    <property type="entry name" value="GGCT-like"/>
</dbReference>
<dbReference type="PANTHER" id="PTHR12935">
    <property type="entry name" value="GAMMA-GLUTAMYLCYCLOTRANSFERASE"/>
    <property type="match status" value="1"/>
</dbReference>
<protein>
    <submittedName>
        <fullName evidence="2">Gamma-glutamylcyclotransferase</fullName>
    </submittedName>
</protein>
<proteinExistence type="predicted"/>
<evidence type="ECO:0000313" key="2">
    <source>
        <dbReference type="EMBL" id="QPS19133.1"/>
    </source>
</evidence>
<dbReference type="Pfam" id="PF13772">
    <property type="entry name" value="AIG2_2"/>
    <property type="match status" value="1"/>
</dbReference>
<dbReference type="Gene3D" id="3.10.490.10">
    <property type="entry name" value="Gamma-glutamyl cyclotransferase-like"/>
    <property type="match status" value="1"/>
</dbReference>
<dbReference type="EMBL" id="CP065673">
    <property type="protein sequence ID" value="QPS19133.1"/>
    <property type="molecule type" value="Genomic_DNA"/>
</dbReference>
<dbReference type="PANTHER" id="PTHR12935:SF0">
    <property type="entry name" value="GAMMA-GLUTAMYLCYCLOTRANSFERASE"/>
    <property type="match status" value="1"/>
</dbReference>
<evidence type="ECO:0000313" key="3">
    <source>
        <dbReference type="Proteomes" id="UP000594967"/>
    </source>
</evidence>
<sequence length="173" mass="19378">MFASASALPCYLFAYGSCMNQQSFTATLGCDSRRYFLSVATLHQHCLRFNYPSLNEPVCCANITPAIGHTVQGALYRMPTALLASVDRREGVHLHRYKRQWVSVLLPDGQQVMAMTYFARVIHGQEAAPSARYRQLLLDGARDAGVTLDYKINLLQHMARLPAREMTDNALLP</sequence>